<organism evidence="1 2">
    <name type="scientific">Nephila pilipes</name>
    <name type="common">Giant wood spider</name>
    <name type="synonym">Nephila maculata</name>
    <dbReference type="NCBI Taxonomy" id="299642"/>
    <lineage>
        <taxon>Eukaryota</taxon>
        <taxon>Metazoa</taxon>
        <taxon>Ecdysozoa</taxon>
        <taxon>Arthropoda</taxon>
        <taxon>Chelicerata</taxon>
        <taxon>Arachnida</taxon>
        <taxon>Araneae</taxon>
        <taxon>Araneomorphae</taxon>
        <taxon>Entelegynae</taxon>
        <taxon>Araneoidea</taxon>
        <taxon>Nephilidae</taxon>
        <taxon>Nephila</taxon>
    </lineage>
</organism>
<keyword evidence="2" id="KW-1185">Reference proteome</keyword>
<dbReference type="Proteomes" id="UP000887013">
    <property type="component" value="Unassembled WGS sequence"/>
</dbReference>
<proteinExistence type="predicted"/>
<protein>
    <submittedName>
        <fullName evidence="1">Uncharacterized protein</fullName>
    </submittedName>
</protein>
<gene>
    <name evidence="1" type="ORF">NPIL_440001</name>
</gene>
<dbReference type="OrthoDB" id="6537945at2759"/>
<dbReference type="EMBL" id="BMAW01072235">
    <property type="protein sequence ID" value="GFT81921.1"/>
    <property type="molecule type" value="Genomic_DNA"/>
</dbReference>
<dbReference type="AlphaFoldDB" id="A0A8X6PT35"/>
<name>A0A8X6PT35_NEPPI</name>
<evidence type="ECO:0000313" key="2">
    <source>
        <dbReference type="Proteomes" id="UP000887013"/>
    </source>
</evidence>
<reference evidence="1" key="1">
    <citation type="submission" date="2020-08" db="EMBL/GenBank/DDBJ databases">
        <title>Multicomponent nature underlies the extraordinary mechanical properties of spider dragline silk.</title>
        <authorList>
            <person name="Kono N."/>
            <person name="Nakamura H."/>
            <person name="Mori M."/>
            <person name="Yoshida Y."/>
            <person name="Ohtoshi R."/>
            <person name="Malay A.D."/>
            <person name="Moran D.A.P."/>
            <person name="Tomita M."/>
            <person name="Numata K."/>
            <person name="Arakawa K."/>
        </authorList>
    </citation>
    <scope>NUCLEOTIDE SEQUENCE</scope>
</reference>
<comment type="caution">
    <text evidence="1">The sequence shown here is derived from an EMBL/GenBank/DDBJ whole genome shotgun (WGS) entry which is preliminary data.</text>
</comment>
<accession>A0A8X6PT35</accession>
<evidence type="ECO:0000313" key="1">
    <source>
        <dbReference type="EMBL" id="GFT81921.1"/>
    </source>
</evidence>
<sequence>MPGACLRQVVLEKEMVLLDGCLRVISPTLFGFQNNVSIVLYAPKKNKAVILLSVMYDDASIDKDTGKSILLDNNDGVNAVDTLGGTNIKAGQPEDDLC</sequence>